<reference evidence="1 2" key="1">
    <citation type="submission" date="2021-03" db="EMBL/GenBank/DDBJ databases">
        <title>Whole Genome Sequencing of Mycobacterium tuberculosis clinical isolates from Arunachal Pradesh, India.</title>
        <authorList>
            <person name="Singh S."/>
            <person name="Mudliar S.R."/>
            <person name="Kulsum U."/>
            <person name="Rufai S.B."/>
            <person name="Singh P.K."/>
            <person name="Umpo M."/>
            <person name="Nyori M."/>
        </authorList>
    </citation>
    <scope>NUCLEOTIDE SEQUENCE [LARGE SCALE GENOMIC DNA]</scope>
    <source>
        <strain evidence="1 2">OMICS/BPL/0142/20/SP</strain>
    </source>
</reference>
<accession>A0ABD4Q816</accession>
<dbReference type="EMBL" id="JAGIZI010000557">
    <property type="protein sequence ID" value="MBP0685787.1"/>
    <property type="molecule type" value="Genomic_DNA"/>
</dbReference>
<gene>
    <name evidence="1" type="ORF">J8J21_22330</name>
</gene>
<sequence>MLGSRQLALRPTSFASDCIDVLESIRNRLSETGCDGVLLFASWRETRAIQEATALLGALPVPIVLVADPPTSQT</sequence>
<dbReference type="RefSeq" id="WP_209925572.1">
    <property type="nucleotide sequence ID" value="NZ_JAGIZI010000557.1"/>
</dbReference>
<name>A0ABD4Q816_MYCTX</name>
<comment type="caution">
    <text evidence="1">The sequence shown here is derived from an EMBL/GenBank/DDBJ whole genome shotgun (WGS) entry which is preliminary data.</text>
</comment>
<dbReference type="AlphaFoldDB" id="A0ABD4Q816"/>
<evidence type="ECO:0000313" key="1">
    <source>
        <dbReference type="EMBL" id="MBP0685787.1"/>
    </source>
</evidence>
<feature type="non-terminal residue" evidence="1">
    <location>
        <position position="74"/>
    </location>
</feature>
<proteinExistence type="predicted"/>
<evidence type="ECO:0000313" key="2">
    <source>
        <dbReference type="Proteomes" id="UP000671119"/>
    </source>
</evidence>
<dbReference type="Proteomes" id="UP000671119">
    <property type="component" value="Unassembled WGS sequence"/>
</dbReference>
<organism evidence="1 2">
    <name type="scientific">Mycobacterium tuberculosis</name>
    <dbReference type="NCBI Taxonomy" id="1773"/>
    <lineage>
        <taxon>Bacteria</taxon>
        <taxon>Bacillati</taxon>
        <taxon>Actinomycetota</taxon>
        <taxon>Actinomycetes</taxon>
        <taxon>Mycobacteriales</taxon>
        <taxon>Mycobacteriaceae</taxon>
        <taxon>Mycobacterium</taxon>
        <taxon>Mycobacterium tuberculosis complex</taxon>
    </lineage>
</organism>
<protein>
    <submittedName>
        <fullName evidence="1">Uncharacterized protein</fullName>
    </submittedName>
</protein>